<evidence type="ECO:0008006" key="3">
    <source>
        <dbReference type="Google" id="ProtNLM"/>
    </source>
</evidence>
<reference evidence="2" key="1">
    <citation type="journal article" date="2019" name="Int. J. Syst. Evol. Microbiol.">
        <title>The Global Catalogue of Microorganisms (GCM) 10K type strain sequencing project: providing services to taxonomists for standard genome sequencing and annotation.</title>
        <authorList>
            <consortium name="The Broad Institute Genomics Platform"/>
            <consortium name="The Broad Institute Genome Sequencing Center for Infectious Disease"/>
            <person name="Wu L."/>
            <person name="Ma J."/>
        </authorList>
    </citation>
    <scope>NUCLEOTIDE SEQUENCE [LARGE SCALE GENOMIC DNA]</scope>
    <source>
        <strain evidence="2">KCTC 33522</strain>
    </source>
</reference>
<sequence length="151" mass="16901">MDQDEMYDAYVEQEMKEAAAQLKGKVRITINNDAEVFPIATAAGWDEAVGYRITVKNIDFAVLPNQEGFGITDVRSGMGIFFIKANHKIMSLDTEESMIIFLGTRVGPTILEKLDEIGVEKYERATSKKLEELVVRLGPKPEVVVFLEGEE</sequence>
<organism evidence="1 2">
    <name type="scientific">Kurthia populi</name>
    <dbReference type="NCBI Taxonomy" id="1562132"/>
    <lineage>
        <taxon>Bacteria</taxon>
        <taxon>Bacillati</taxon>
        <taxon>Bacillota</taxon>
        <taxon>Bacilli</taxon>
        <taxon>Bacillales</taxon>
        <taxon>Caryophanaceae</taxon>
        <taxon>Kurthia</taxon>
    </lineage>
</organism>
<gene>
    <name evidence="1" type="ORF">ACFSY7_03510</name>
</gene>
<keyword evidence="2" id="KW-1185">Reference proteome</keyword>
<accession>A0ABW5XXT3</accession>
<evidence type="ECO:0000313" key="1">
    <source>
        <dbReference type="EMBL" id="MFD2867572.1"/>
    </source>
</evidence>
<comment type="caution">
    <text evidence="1">The sequence shown here is derived from an EMBL/GenBank/DDBJ whole genome shotgun (WGS) entry which is preliminary data.</text>
</comment>
<dbReference type="EMBL" id="JBHUOR010000019">
    <property type="protein sequence ID" value="MFD2867572.1"/>
    <property type="molecule type" value="Genomic_DNA"/>
</dbReference>
<proteinExistence type="predicted"/>
<protein>
    <recommendedName>
        <fullName evidence="3">SCP2 domain-containing protein</fullName>
    </recommendedName>
</protein>
<name>A0ABW5XXT3_9BACL</name>
<dbReference type="RefSeq" id="WP_380146859.1">
    <property type="nucleotide sequence ID" value="NZ_JBHUOR010000019.1"/>
</dbReference>
<dbReference type="Proteomes" id="UP001597568">
    <property type="component" value="Unassembled WGS sequence"/>
</dbReference>
<evidence type="ECO:0000313" key="2">
    <source>
        <dbReference type="Proteomes" id="UP001597568"/>
    </source>
</evidence>